<keyword evidence="2" id="KW-0812">Transmembrane</keyword>
<evidence type="ECO:0000256" key="1">
    <source>
        <dbReference type="SAM" id="MobiDB-lite"/>
    </source>
</evidence>
<evidence type="ECO:0000313" key="5">
    <source>
        <dbReference type="Proteomes" id="UP001285908"/>
    </source>
</evidence>
<keyword evidence="3" id="KW-0732">Signal</keyword>
<name>A0AAJ0MUY4_9PEZI</name>
<feature type="transmembrane region" description="Helical" evidence="2">
    <location>
        <begin position="468"/>
        <end position="490"/>
    </location>
</feature>
<dbReference type="GeneID" id="87869316"/>
<dbReference type="InterPro" id="IPR021840">
    <property type="entry name" value="DUF3433"/>
</dbReference>
<dbReference type="PANTHER" id="PTHR37544:SF1">
    <property type="entry name" value="PHOSPHORIBOSYLAMINOIMIDAZOLE-SUCCINOCARBOXAMIDE SYNTHASE"/>
    <property type="match status" value="1"/>
</dbReference>
<sequence>MKITTLSWLLLNQLLTLCLARAQNCNPDGFVKSKFEQSAVLKNRLYFYGGLALYNCTGGVPTWLPYQGLRCVNLSDENRILHIQTVPDDVPQVAMGALWSDNTDRLFLFGGQYSNSSASAPSAVETIWSYTESTGSWEKISVQNPPAFRLARGASVSVPETRKAYWMGGWADNSTTFGMHDRIYQRQLIEFDMQTHNFSYYDVPGGFGVQRTGGGLVYLPYGKKGVLIAMGGSMCTSEDCHPVPSYHPLTQVSVYDLASERIYSQETTTGNGDPTTKGWVWPEARADFCMVTVPSYDETVHAVYAWGGMVGPDGNGSDNVWVLLIPQFVWVEVYNGPYGRFGATCQVTHERFMMFSGGERQFGSNMGVLDLTTVSNGWWDGWVEAWQDLTDGQRYPAVEPWFRYNPRFAAYHLGSSLRRVAGNPARQFGDESPADIQRPFSGWSHSELKLIFSPSNHTRPNPFRTKNYLAAAKITSAILIVIPFFIYMPLYLYSLHQFKRQGYMQVVSGATSMTWRPFFTRNPYLLFLALSSLSLLVVVELLYQHSISPAFEPGHRIMHTNGSEPSPPGYYPTIASRPRLGLYTYWDSESTDFKNMRGTSSRLKLEGYVVWNYLPTIVVVLYGLLWQQCDAEVERIEPYYHLFNDNMKQTADRTLNVDYHTFWVPLRLWQAVKYRQWTCLFSSTAYIIAFAVIPNLQNSLFSLEKRHGGTYGDLVDFANDADGVGYGVRVAVMDGSFARALEVMFGVNMLCAVALMAIYWQRGTSTEGSGLYGDPRGMKWLKELTEEGELMGATSFPDDAQPMCQLLSPRALQGFVDDPDGLDEWARNHLCWTKFQGGGLRLKFECAHEPAQTPSKPFKLLLKSIRDFLNQKWDIHVQRKPFMLNLIPLTCLISAVLLVFAVTLWILCRHLMAIKSQDDTIPLSPELYLVIGVLVKSVYECVDRDFRAVCPFLPRKPICSSAAPAAGASSAGASSANGTPRSTDRNKEEYNTTLPLIIIFTAFKSGRYTLACLSIGTASMEIWALFLGTLQVSASSYGSTTRPGDLAGLLTVMVMEVITIAGLVGVLWKGISVEGKGGQRPNLKPGTILQRMVLMTWLDAEPRGMNGNAGGTGHLQAGVP</sequence>
<gene>
    <name evidence="4" type="ORF">B0T23DRAFT_101407</name>
</gene>
<feature type="transmembrane region" description="Helical" evidence="2">
    <location>
        <begin position="674"/>
        <end position="696"/>
    </location>
</feature>
<dbReference type="Gene3D" id="2.120.10.80">
    <property type="entry name" value="Kelch-type beta propeller"/>
    <property type="match status" value="2"/>
</dbReference>
<keyword evidence="5" id="KW-1185">Reference proteome</keyword>
<dbReference type="Proteomes" id="UP001285908">
    <property type="component" value="Unassembled WGS sequence"/>
</dbReference>
<dbReference type="SUPFAM" id="SSF117281">
    <property type="entry name" value="Kelch motif"/>
    <property type="match status" value="1"/>
</dbReference>
<dbReference type="InterPro" id="IPR015915">
    <property type="entry name" value="Kelch-typ_b-propeller"/>
</dbReference>
<feature type="chain" id="PRO_5042620321" evidence="3">
    <location>
        <begin position="21"/>
        <end position="1120"/>
    </location>
</feature>
<feature type="transmembrane region" description="Helical" evidence="2">
    <location>
        <begin position="1046"/>
        <end position="1068"/>
    </location>
</feature>
<feature type="compositionally biased region" description="Low complexity" evidence="1">
    <location>
        <begin position="964"/>
        <end position="976"/>
    </location>
</feature>
<evidence type="ECO:0000256" key="3">
    <source>
        <dbReference type="SAM" id="SignalP"/>
    </source>
</evidence>
<dbReference type="RefSeq" id="XP_062696360.1">
    <property type="nucleotide sequence ID" value="XM_062831694.1"/>
</dbReference>
<dbReference type="AlphaFoldDB" id="A0AAJ0MUY4"/>
<proteinExistence type="predicted"/>
<reference evidence="4 5" key="1">
    <citation type="journal article" date="2023" name="Mol. Phylogenet. Evol.">
        <title>Genome-scale phylogeny and comparative genomics of the fungal order Sordariales.</title>
        <authorList>
            <person name="Hensen N."/>
            <person name="Bonometti L."/>
            <person name="Westerberg I."/>
            <person name="Brannstrom I.O."/>
            <person name="Guillou S."/>
            <person name="Cros-Aarteil S."/>
            <person name="Calhoun S."/>
            <person name="Haridas S."/>
            <person name="Kuo A."/>
            <person name="Mondo S."/>
            <person name="Pangilinan J."/>
            <person name="Riley R."/>
            <person name="LaButti K."/>
            <person name="Andreopoulos B."/>
            <person name="Lipzen A."/>
            <person name="Chen C."/>
            <person name="Yan M."/>
            <person name="Daum C."/>
            <person name="Ng V."/>
            <person name="Clum A."/>
            <person name="Steindorff A."/>
            <person name="Ohm R.A."/>
            <person name="Martin F."/>
            <person name="Silar P."/>
            <person name="Natvig D.O."/>
            <person name="Lalanne C."/>
            <person name="Gautier V."/>
            <person name="Ament-Velasquez S.L."/>
            <person name="Kruys A."/>
            <person name="Hutchinson M.I."/>
            <person name="Powell A.J."/>
            <person name="Barry K."/>
            <person name="Miller A.N."/>
            <person name="Grigoriev I.V."/>
            <person name="Debuchy R."/>
            <person name="Gladieux P."/>
            <person name="Hiltunen Thoren M."/>
            <person name="Johannesson H."/>
        </authorList>
    </citation>
    <scope>NUCLEOTIDE SEQUENCE [LARGE SCALE GENOMIC DNA]</scope>
    <source>
        <strain evidence="4 5">FGSC 10403</strain>
    </source>
</reference>
<dbReference type="EMBL" id="JAULSX010000002">
    <property type="protein sequence ID" value="KAK3498096.1"/>
    <property type="molecule type" value="Genomic_DNA"/>
</dbReference>
<feature type="transmembrane region" description="Helical" evidence="2">
    <location>
        <begin position="605"/>
        <end position="625"/>
    </location>
</feature>
<dbReference type="Pfam" id="PF11915">
    <property type="entry name" value="DUF3433"/>
    <property type="match status" value="1"/>
</dbReference>
<feature type="region of interest" description="Disordered" evidence="1">
    <location>
        <begin position="964"/>
        <end position="987"/>
    </location>
</feature>
<protein>
    <submittedName>
        <fullName evidence="4">Uncharacterized protein</fullName>
    </submittedName>
</protein>
<evidence type="ECO:0000256" key="2">
    <source>
        <dbReference type="SAM" id="Phobius"/>
    </source>
</evidence>
<dbReference type="PANTHER" id="PTHR37544">
    <property type="entry name" value="SPRAY-RELATED"/>
    <property type="match status" value="1"/>
</dbReference>
<feature type="transmembrane region" description="Helical" evidence="2">
    <location>
        <begin position="1008"/>
        <end position="1026"/>
    </location>
</feature>
<comment type="caution">
    <text evidence="4">The sequence shown here is derived from an EMBL/GenBank/DDBJ whole genome shotgun (WGS) entry which is preliminary data.</text>
</comment>
<evidence type="ECO:0000313" key="4">
    <source>
        <dbReference type="EMBL" id="KAK3498096.1"/>
    </source>
</evidence>
<feature type="transmembrane region" description="Helical" evidence="2">
    <location>
        <begin position="524"/>
        <end position="543"/>
    </location>
</feature>
<organism evidence="4 5">
    <name type="scientific">Neurospora hispaniola</name>
    <dbReference type="NCBI Taxonomy" id="588809"/>
    <lineage>
        <taxon>Eukaryota</taxon>
        <taxon>Fungi</taxon>
        <taxon>Dikarya</taxon>
        <taxon>Ascomycota</taxon>
        <taxon>Pezizomycotina</taxon>
        <taxon>Sordariomycetes</taxon>
        <taxon>Sordariomycetidae</taxon>
        <taxon>Sordariales</taxon>
        <taxon>Sordariaceae</taxon>
        <taxon>Neurospora</taxon>
    </lineage>
</organism>
<keyword evidence="2" id="KW-1133">Transmembrane helix</keyword>
<accession>A0AAJ0MUY4</accession>
<feature type="signal peptide" evidence="3">
    <location>
        <begin position="1"/>
        <end position="20"/>
    </location>
</feature>
<feature type="transmembrane region" description="Helical" evidence="2">
    <location>
        <begin position="886"/>
        <end position="907"/>
    </location>
</feature>
<keyword evidence="2" id="KW-0472">Membrane</keyword>